<dbReference type="Gene3D" id="3.40.390.10">
    <property type="entry name" value="Collagenase (Catalytic Domain)"/>
    <property type="match status" value="1"/>
</dbReference>
<sequence length="409" mass="42385">MMSNTSTRQPSIAHRSWSAAPSWRLQRKCACGAHAGGGECAECASKRVQRQAATHSAAMPSTASVDAVVASSGHPLPGATRQTMEAGFGHDFSQVRVHDDAVAAHSAAALDAAAYTVGSHVVFAGGQYAPNTSSGSHLLAHELAHVVQQRSGSAGSGGGEDAHLEHEADQAASRLHAGEHVGVASQGPRGVMRQQAGRGTNPPAPRPRAPNATEQRVIEKARAAAAVRIQQAHFKTAGLGPSPPDRRDDLAALERKQQATQLATRMFDWDPPNMDQVDEIVGKMISVLAPGADIKVAGAGDPDCGTRSGYVAGHRVPIVLCPHFFTEGAEEQVRTMMHESAHVVGIGKADPGESYCVVFDCQHGCGGFDSADSWAQYVHCLSGAKADKPTAVTGRPPPASGGTGGGGRP</sequence>
<reference evidence="3 4" key="1">
    <citation type="submission" date="2024-06" db="EMBL/GenBank/DDBJ databases">
        <title>Sorghum-associated microbial communities from plants grown in Nebraska, USA.</title>
        <authorList>
            <person name="Schachtman D."/>
        </authorList>
    </citation>
    <scope>NUCLEOTIDE SEQUENCE [LARGE SCALE GENOMIC DNA]</scope>
    <source>
        <strain evidence="3 4">1073</strain>
    </source>
</reference>
<evidence type="ECO:0000313" key="4">
    <source>
        <dbReference type="Proteomes" id="UP001549184"/>
    </source>
</evidence>
<dbReference type="InterPro" id="IPR025295">
    <property type="entry name" value="eCIS_core_dom"/>
</dbReference>
<dbReference type="EMBL" id="JBEPMU010000006">
    <property type="protein sequence ID" value="MET3653951.1"/>
    <property type="molecule type" value="Genomic_DNA"/>
</dbReference>
<feature type="domain" description="eCIS core" evidence="2">
    <location>
        <begin position="75"/>
        <end position="152"/>
    </location>
</feature>
<organism evidence="3 4">
    <name type="scientific">Dyella japonica</name>
    <dbReference type="NCBI Taxonomy" id="231455"/>
    <lineage>
        <taxon>Bacteria</taxon>
        <taxon>Pseudomonadati</taxon>
        <taxon>Pseudomonadota</taxon>
        <taxon>Gammaproteobacteria</taxon>
        <taxon>Lysobacterales</taxon>
        <taxon>Rhodanobacteraceae</taxon>
        <taxon>Dyella</taxon>
    </lineage>
</organism>
<comment type="caution">
    <text evidence="3">The sequence shown here is derived from an EMBL/GenBank/DDBJ whole genome shotgun (WGS) entry which is preliminary data.</text>
</comment>
<gene>
    <name evidence="3" type="ORF">ABIC75_003689</name>
</gene>
<evidence type="ECO:0000313" key="3">
    <source>
        <dbReference type="EMBL" id="MET3653951.1"/>
    </source>
</evidence>
<name>A0ABV2JYN1_9GAMM</name>
<evidence type="ECO:0000256" key="1">
    <source>
        <dbReference type="SAM" id="MobiDB-lite"/>
    </source>
</evidence>
<feature type="region of interest" description="Disordered" evidence="1">
    <location>
        <begin position="147"/>
        <end position="215"/>
    </location>
</feature>
<evidence type="ECO:0000259" key="2">
    <source>
        <dbReference type="Pfam" id="PF13699"/>
    </source>
</evidence>
<protein>
    <recommendedName>
        <fullName evidence="2">eCIS core domain-containing protein</fullName>
    </recommendedName>
</protein>
<accession>A0ABV2JYN1</accession>
<dbReference type="InterPro" id="IPR024079">
    <property type="entry name" value="MetalloPept_cat_dom_sf"/>
</dbReference>
<feature type="region of interest" description="Disordered" evidence="1">
    <location>
        <begin position="388"/>
        <end position="409"/>
    </location>
</feature>
<keyword evidence="4" id="KW-1185">Reference proteome</keyword>
<proteinExistence type="predicted"/>
<dbReference type="RefSeq" id="WP_354015328.1">
    <property type="nucleotide sequence ID" value="NZ_JBEPMU010000006.1"/>
</dbReference>
<dbReference type="Pfam" id="PF13699">
    <property type="entry name" value="eCIS_core"/>
    <property type="match status" value="1"/>
</dbReference>
<dbReference type="Proteomes" id="UP001549184">
    <property type="component" value="Unassembled WGS sequence"/>
</dbReference>
<feature type="compositionally biased region" description="Basic and acidic residues" evidence="1">
    <location>
        <begin position="160"/>
        <end position="169"/>
    </location>
</feature>